<dbReference type="PROSITE" id="PS51379">
    <property type="entry name" value="4FE4S_FER_2"/>
    <property type="match status" value="2"/>
</dbReference>
<comment type="caution">
    <text evidence="7">The sequence shown here is derived from an EMBL/GenBank/DDBJ whole genome shotgun (WGS) entry which is preliminary data.</text>
</comment>
<dbReference type="PANTHER" id="PTHR24960">
    <property type="entry name" value="PHOTOSYSTEM I IRON-SULFUR CENTER-RELATED"/>
    <property type="match status" value="1"/>
</dbReference>
<dbReference type="Pfam" id="PF14697">
    <property type="entry name" value="Fer4_21"/>
    <property type="match status" value="1"/>
</dbReference>
<sequence>MQLPQIQRIPLKAIIDNDKCTACGICVPACPQEAIKINIIAEIDKDKCTGCGICVQECPNEAITLGKF</sequence>
<feature type="domain" description="4Fe-4S ferredoxin-type" evidence="6">
    <location>
        <begin position="39"/>
        <end position="68"/>
    </location>
</feature>
<gene>
    <name evidence="7" type="ORF">AMJ44_05175</name>
</gene>
<keyword evidence="2" id="KW-0004">4Fe-4S</keyword>
<keyword evidence="4" id="KW-0408">Iron</keyword>
<evidence type="ECO:0000256" key="2">
    <source>
        <dbReference type="ARBA" id="ARBA00022485"/>
    </source>
</evidence>
<dbReference type="PANTHER" id="PTHR24960:SF79">
    <property type="entry name" value="PHOTOSYSTEM I IRON-SULFUR CENTER"/>
    <property type="match status" value="1"/>
</dbReference>
<evidence type="ECO:0000256" key="4">
    <source>
        <dbReference type="ARBA" id="ARBA00023004"/>
    </source>
</evidence>
<dbReference type="Proteomes" id="UP000051861">
    <property type="component" value="Unassembled WGS sequence"/>
</dbReference>
<evidence type="ECO:0000256" key="5">
    <source>
        <dbReference type="ARBA" id="ARBA00023014"/>
    </source>
</evidence>
<accession>A0A0S7Y350</accession>
<evidence type="ECO:0000313" key="7">
    <source>
        <dbReference type="EMBL" id="KPJ68895.1"/>
    </source>
</evidence>
<dbReference type="AlphaFoldDB" id="A0A0S7Y350"/>
<dbReference type="EMBL" id="LIZX01000037">
    <property type="protein sequence ID" value="KPJ68895.1"/>
    <property type="molecule type" value="Genomic_DNA"/>
</dbReference>
<comment type="cofactor">
    <cofactor evidence="1">
        <name>[4Fe-4S] cluster</name>
        <dbReference type="ChEBI" id="CHEBI:49883"/>
    </cofactor>
</comment>
<feature type="domain" description="4Fe-4S ferredoxin-type" evidence="6">
    <location>
        <begin position="11"/>
        <end position="38"/>
    </location>
</feature>
<dbReference type="Gene3D" id="3.30.70.20">
    <property type="match status" value="2"/>
</dbReference>
<dbReference type="InterPro" id="IPR050157">
    <property type="entry name" value="PSI_iron-sulfur_center"/>
</dbReference>
<reference evidence="7 8" key="1">
    <citation type="journal article" date="2015" name="Microbiome">
        <title>Genomic resolution of linkages in carbon, nitrogen, and sulfur cycling among widespread estuary sediment bacteria.</title>
        <authorList>
            <person name="Baker B.J."/>
            <person name="Lazar C.S."/>
            <person name="Teske A.P."/>
            <person name="Dick G.J."/>
        </authorList>
    </citation>
    <scope>NUCLEOTIDE SEQUENCE [LARGE SCALE GENOMIC DNA]</scope>
    <source>
        <strain evidence="7">DG_54_3</strain>
    </source>
</reference>
<dbReference type="PATRIC" id="fig|1703775.3.peg.1866"/>
<evidence type="ECO:0000313" key="8">
    <source>
        <dbReference type="Proteomes" id="UP000051861"/>
    </source>
</evidence>
<evidence type="ECO:0000256" key="1">
    <source>
        <dbReference type="ARBA" id="ARBA00001966"/>
    </source>
</evidence>
<dbReference type="InterPro" id="IPR017896">
    <property type="entry name" value="4Fe4S_Fe-S-bd"/>
</dbReference>
<evidence type="ECO:0000256" key="3">
    <source>
        <dbReference type="ARBA" id="ARBA00022723"/>
    </source>
</evidence>
<dbReference type="GO" id="GO:0046872">
    <property type="term" value="F:metal ion binding"/>
    <property type="evidence" value="ECO:0007669"/>
    <property type="project" value="UniProtKB-KW"/>
</dbReference>
<keyword evidence="3" id="KW-0479">Metal-binding</keyword>
<organism evidence="7 8">
    <name type="scientific">candidate division WOR-1 bacterium DG_54_3</name>
    <dbReference type="NCBI Taxonomy" id="1703775"/>
    <lineage>
        <taxon>Bacteria</taxon>
        <taxon>Bacillati</taxon>
        <taxon>Saganbacteria</taxon>
    </lineage>
</organism>
<dbReference type="GO" id="GO:0051539">
    <property type="term" value="F:4 iron, 4 sulfur cluster binding"/>
    <property type="evidence" value="ECO:0007669"/>
    <property type="project" value="UniProtKB-KW"/>
</dbReference>
<keyword evidence="5" id="KW-0411">Iron-sulfur</keyword>
<name>A0A0S7Y350_UNCSA</name>
<dbReference type="SUPFAM" id="SSF54862">
    <property type="entry name" value="4Fe-4S ferredoxins"/>
    <property type="match status" value="1"/>
</dbReference>
<dbReference type="PROSITE" id="PS00198">
    <property type="entry name" value="4FE4S_FER_1"/>
    <property type="match status" value="1"/>
</dbReference>
<proteinExistence type="predicted"/>
<evidence type="ECO:0000259" key="6">
    <source>
        <dbReference type="PROSITE" id="PS51379"/>
    </source>
</evidence>
<protein>
    <recommendedName>
        <fullName evidence="6">4Fe-4S ferredoxin-type domain-containing protein</fullName>
    </recommendedName>
</protein>
<dbReference type="InterPro" id="IPR017900">
    <property type="entry name" value="4Fe4S_Fe_S_CS"/>
</dbReference>